<feature type="transmembrane region" description="Helical" evidence="7">
    <location>
        <begin position="37"/>
        <end position="56"/>
    </location>
</feature>
<evidence type="ECO:0000256" key="3">
    <source>
        <dbReference type="ARBA" id="ARBA00022475"/>
    </source>
</evidence>
<keyword evidence="6 7" id="KW-0472">Membrane</keyword>
<dbReference type="Proteomes" id="UP000002878">
    <property type="component" value="Chromosome"/>
</dbReference>
<gene>
    <name evidence="9" type="primary">yvbV</name>
    <name evidence="9" type="ORF">MUS_3731</name>
</gene>
<keyword evidence="3" id="KW-1003">Cell membrane</keyword>
<dbReference type="KEGG" id="bqy:MUS_3731"/>
<feature type="transmembrane region" description="Helical" evidence="7">
    <location>
        <begin position="97"/>
        <end position="117"/>
    </location>
</feature>
<evidence type="ECO:0000256" key="4">
    <source>
        <dbReference type="ARBA" id="ARBA00022692"/>
    </source>
</evidence>
<dbReference type="GO" id="GO:0005886">
    <property type="term" value="C:plasma membrane"/>
    <property type="evidence" value="ECO:0007669"/>
    <property type="project" value="UniProtKB-SubCell"/>
</dbReference>
<evidence type="ECO:0000256" key="7">
    <source>
        <dbReference type="SAM" id="Phobius"/>
    </source>
</evidence>
<keyword evidence="4 7" id="KW-0812">Transmembrane</keyword>
<dbReference type="HOGENOM" id="CLU_033863_5_0_9"/>
<comment type="subcellular location">
    <subcellularLocation>
        <location evidence="1">Cell membrane</location>
        <topology evidence="1">Multi-pass membrane protein</topology>
    </subcellularLocation>
</comment>
<feature type="domain" description="EamA" evidence="8">
    <location>
        <begin position="11"/>
        <end position="140"/>
    </location>
</feature>
<comment type="similarity">
    <text evidence="2">Belongs to the EamA transporter family.</text>
</comment>
<dbReference type="PANTHER" id="PTHR32322:SF18">
    <property type="entry name" value="S-ADENOSYLMETHIONINE_S-ADENOSYLHOMOCYSTEINE TRANSPORTER"/>
    <property type="match status" value="1"/>
</dbReference>
<feature type="transmembrane region" description="Helical" evidence="7">
    <location>
        <begin position="182"/>
        <end position="201"/>
    </location>
</feature>
<dbReference type="InterPro" id="IPR000620">
    <property type="entry name" value="EamA_dom"/>
</dbReference>
<feature type="transmembrane region" description="Helical" evidence="7">
    <location>
        <begin position="269"/>
        <end position="287"/>
    </location>
</feature>
<evidence type="ECO:0000256" key="5">
    <source>
        <dbReference type="ARBA" id="ARBA00022989"/>
    </source>
</evidence>
<evidence type="ECO:0000256" key="2">
    <source>
        <dbReference type="ARBA" id="ARBA00007362"/>
    </source>
</evidence>
<evidence type="ECO:0000259" key="8">
    <source>
        <dbReference type="Pfam" id="PF00892"/>
    </source>
</evidence>
<dbReference type="PANTHER" id="PTHR32322">
    <property type="entry name" value="INNER MEMBRANE TRANSPORTER"/>
    <property type="match status" value="1"/>
</dbReference>
<dbReference type="Pfam" id="PF00892">
    <property type="entry name" value="EamA"/>
    <property type="match status" value="2"/>
</dbReference>
<organism evidence="9 10">
    <name type="scientific">Bacillus amyloliquefaciens (strain Y2)</name>
    <name type="common">Bacillus amyloliquefaciens subsp. plantarum (strain B9601-Y2)</name>
    <dbReference type="NCBI Taxonomy" id="1155777"/>
    <lineage>
        <taxon>Bacteria</taxon>
        <taxon>Bacillati</taxon>
        <taxon>Bacillota</taxon>
        <taxon>Bacilli</taxon>
        <taxon>Bacillales</taxon>
        <taxon>Bacillaceae</taxon>
        <taxon>Bacillus</taxon>
        <taxon>Bacillus amyloliquefaciens group</taxon>
    </lineage>
</organism>
<evidence type="ECO:0000256" key="1">
    <source>
        <dbReference type="ARBA" id="ARBA00004651"/>
    </source>
</evidence>
<accession>I2CAC1</accession>
<dbReference type="EMBL" id="CP003332">
    <property type="protein sequence ID" value="AFJ63595.1"/>
    <property type="molecule type" value="Genomic_DNA"/>
</dbReference>
<feature type="domain" description="EamA" evidence="8">
    <location>
        <begin position="151"/>
        <end position="286"/>
    </location>
</feature>
<feature type="transmembrane region" description="Helical" evidence="7">
    <location>
        <begin position="150"/>
        <end position="170"/>
    </location>
</feature>
<feature type="transmembrane region" description="Helical" evidence="7">
    <location>
        <begin position="68"/>
        <end position="85"/>
    </location>
</feature>
<dbReference type="InterPro" id="IPR037185">
    <property type="entry name" value="EmrE-like"/>
</dbReference>
<keyword evidence="5 7" id="KW-1133">Transmembrane helix</keyword>
<dbReference type="RefSeq" id="WP_014721818.1">
    <property type="nucleotide sequence ID" value="NC_017912.1"/>
</dbReference>
<feature type="transmembrane region" description="Helical" evidence="7">
    <location>
        <begin position="124"/>
        <end position="144"/>
    </location>
</feature>
<dbReference type="InterPro" id="IPR050638">
    <property type="entry name" value="AA-Vitamin_Transporters"/>
</dbReference>
<dbReference type="PATRIC" id="fig|1126211.3.peg.3553"/>
<evidence type="ECO:0000313" key="9">
    <source>
        <dbReference type="EMBL" id="AFJ63595.1"/>
    </source>
</evidence>
<evidence type="ECO:0000313" key="10">
    <source>
        <dbReference type="Proteomes" id="UP000002878"/>
    </source>
</evidence>
<dbReference type="SUPFAM" id="SSF103481">
    <property type="entry name" value="Multidrug resistance efflux transporter EmrE"/>
    <property type="match status" value="2"/>
</dbReference>
<dbReference type="AlphaFoldDB" id="I2CAC1"/>
<feature type="transmembrane region" description="Helical" evidence="7">
    <location>
        <begin position="244"/>
        <end position="263"/>
    </location>
</feature>
<evidence type="ECO:0000256" key="6">
    <source>
        <dbReference type="ARBA" id="ARBA00023136"/>
    </source>
</evidence>
<dbReference type="Gene3D" id="1.10.3730.20">
    <property type="match status" value="1"/>
</dbReference>
<feature type="transmembrane region" description="Helical" evidence="7">
    <location>
        <begin position="213"/>
        <end position="237"/>
    </location>
</feature>
<sequence length="331" mass="35646">MKQLSKIQTALMLAFLVTVWGINWPLTKAALAYSPPLLFAGIRTLIGGLLLLMVALPRFKKLRFKETWPIYLISAILNITLFYGLQTVGLNYLPAGLFSAIVFFQPVLMGVFSWLWLGESMYPLKIAGLILGFAGVAVISAAGFGGHISIAGILLALGSAVSWALGTVYVKRTGGRADSIWMVALQLLIGGVLLVSSGHFSESFSAIQWKAPFILSLLFISVFVIALGWLAFFTLVGSGEASKVASYTFLIPLISIVVSSIFLHEPLTVSLLAGLLLIVTSICFVNITPKKLKTPALAAEKKAVHLKKLLPRGKRKTVPLTKLKTSSADGQ</sequence>
<name>I2CAC1_BACAY</name>
<proteinExistence type="inferred from homology"/>
<reference evidence="9 10" key="1">
    <citation type="journal article" date="2012" name="J. Biotechnol.">
        <title>Genome sequence of the plant growth promoting strain Bacillus amyloliquefaciens subsp. plantarum B9601-Y2 and expression of mersacidin and other secondary metabolites.</title>
        <authorList>
            <person name="He P."/>
            <person name="Hao K."/>
            <person name="Blom J."/>
            <person name="Ruckert C."/>
            <person name="Vater J."/>
            <person name="Mao Z."/>
            <person name="Wu Y."/>
            <person name="Hou M."/>
            <person name="He P."/>
            <person name="He Y."/>
            <person name="Borriss R."/>
        </authorList>
    </citation>
    <scope>NUCLEOTIDE SEQUENCE [LARGE SCALE GENOMIC DNA]</scope>
    <source>
        <strain evidence="9">Y2</strain>
    </source>
</reference>
<protein>
    <submittedName>
        <fullName evidence="9">Drug/metabolite transporter, DME family</fullName>
    </submittedName>
</protein>